<evidence type="ECO:0000256" key="5">
    <source>
        <dbReference type="ARBA" id="ARBA00022692"/>
    </source>
</evidence>
<dbReference type="Gene3D" id="1.20.120.220">
    <property type="entry name" value="ATP synthase, F0 complex, subunit A"/>
    <property type="match status" value="1"/>
</dbReference>
<reference evidence="11 12" key="1">
    <citation type="submission" date="2017-11" db="EMBL/GenBank/DDBJ databases">
        <title>Genome sequence of Entomoplasma freundtii BARC 318 (ATCC 51999).</title>
        <authorList>
            <person name="Lo W.-S."/>
            <person name="Gasparich G.E."/>
            <person name="Kuo C.-H."/>
        </authorList>
    </citation>
    <scope>NUCLEOTIDE SEQUENCE [LARGE SCALE GENOMIC DNA]</scope>
    <source>
        <strain evidence="11 12">BARC 318</strain>
    </source>
</reference>
<proteinExistence type="inferred from homology"/>
<dbReference type="CDD" id="cd00310">
    <property type="entry name" value="ATP-synt_Fo_a_6"/>
    <property type="match status" value="1"/>
</dbReference>
<comment type="similarity">
    <text evidence="2">Belongs to the ATPase A chain family.</text>
</comment>
<dbReference type="InterPro" id="IPR000568">
    <property type="entry name" value="ATP_synth_F0_asu"/>
</dbReference>
<name>A0A2K8NSE6_9MOLU</name>
<dbReference type="PANTHER" id="PTHR42823:SF3">
    <property type="entry name" value="ATP SYNTHASE SUBUNIT A, CHLOROPLASTIC"/>
    <property type="match status" value="1"/>
</dbReference>
<evidence type="ECO:0000313" key="11">
    <source>
        <dbReference type="EMBL" id="ATZ16674.1"/>
    </source>
</evidence>
<accession>A0A2K8NSE6</accession>
<evidence type="ECO:0000256" key="3">
    <source>
        <dbReference type="ARBA" id="ARBA00022448"/>
    </source>
</evidence>
<dbReference type="Pfam" id="PF00119">
    <property type="entry name" value="ATP-synt_A"/>
    <property type="match status" value="1"/>
</dbReference>
<evidence type="ECO:0000256" key="7">
    <source>
        <dbReference type="ARBA" id="ARBA00022989"/>
    </source>
</evidence>
<keyword evidence="12" id="KW-1185">Reference proteome</keyword>
<dbReference type="RefSeq" id="WP_232673614.1">
    <property type="nucleotide sequence ID" value="NZ_CP024962.1"/>
</dbReference>
<dbReference type="GO" id="GO:0045259">
    <property type="term" value="C:proton-transporting ATP synthase complex"/>
    <property type="evidence" value="ECO:0007669"/>
    <property type="project" value="UniProtKB-KW"/>
</dbReference>
<keyword evidence="10" id="KW-0066">ATP synthesis</keyword>
<dbReference type="SUPFAM" id="SSF81336">
    <property type="entry name" value="F1F0 ATP synthase subunit A"/>
    <property type="match status" value="1"/>
</dbReference>
<keyword evidence="3" id="KW-0813">Transport</keyword>
<dbReference type="InterPro" id="IPR023011">
    <property type="entry name" value="ATP_synth_F0_asu_AS"/>
</dbReference>
<gene>
    <name evidence="11" type="primary">atpB</name>
    <name evidence="11" type="ORF">EFREU_v1c06540</name>
</gene>
<dbReference type="InterPro" id="IPR045082">
    <property type="entry name" value="ATP_syn_F0_a_bact/chloroplast"/>
</dbReference>
<keyword evidence="9" id="KW-0472">Membrane</keyword>
<evidence type="ECO:0000256" key="2">
    <source>
        <dbReference type="ARBA" id="ARBA00006810"/>
    </source>
</evidence>
<evidence type="ECO:0000256" key="1">
    <source>
        <dbReference type="ARBA" id="ARBA00004141"/>
    </source>
</evidence>
<dbReference type="PROSITE" id="PS00449">
    <property type="entry name" value="ATPASE_A"/>
    <property type="match status" value="1"/>
</dbReference>
<dbReference type="PANTHER" id="PTHR42823">
    <property type="entry name" value="ATP SYNTHASE SUBUNIT A, CHLOROPLASTIC"/>
    <property type="match status" value="1"/>
</dbReference>
<evidence type="ECO:0000256" key="8">
    <source>
        <dbReference type="ARBA" id="ARBA00023065"/>
    </source>
</evidence>
<dbReference type="KEGG" id="efr:EFREU_v1c06540"/>
<protein>
    <submittedName>
        <fullName evidence="11">F0F1 ATP synthase subunit A</fullName>
    </submittedName>
</protein>
<dbReference type="AlphaFoldDB" id="A0A2K8NSE6"/>
<sequence length="300" mass="34744">MINNWWLFLADDNKFATLWEVQMQLTSIILTTILICTFSIIYNVKIRNHHVGEKMSGFLVLVEMFITKVEDLVVSIMGRRYRKLTPYAMYIILYIVVSSILSLLGFESVATSYTVAFSMGFVTFILIYYFGFRYQKLAYFKRYLNPIELFTQFTPLFSISFRLFGNILGGAIIMGLVYALGIGIEAGWAGGSVSRIWNSDGDWAANWDQQYIYFWTGFNIFTTLLAPWLHMYFDLFDGVIQSIVFTMLTLSYWAEAMGEEGEKETVKRHARRHGKALHHESDVELDLDRALKNEKRTVVV</sequence>
<dbReference type="Proteomes" id="UP000232222">
    <property type="component" value="Chromosome"/>
</dbReference>
<evidence type="ECO:0000256" key="6">
    <source>
        <dbReference type="ARBA" id="ARBA00022781"/>
    </source>
</evidence>
<dbReference type="GO" id="GO:0042777">
    <property type="term" value="P:proton motive force-driven plasma membrane ATP synthesis"/>
    <property type="evidence" value="ECO:0007669"/>
    <property type="project" value="TreeGrafter"/>
</dbReference>
<dbReference type="EMBL" id="CP024962">
    <property type="protein sequence ID" value="ATZ16674.1"/>
    <property type="molecule type" value="Genomic_DNA"/>
</dbReference>
<keyword evidence="6" id="KW-0375">Hydrogen ion transport</keyword>
<evidence type="ECO:0000256" key="9">
    <source>
        <dbReference type="ARBA" id="ARBA00023136"/>
    </source>
</evidence>
<dbReference type="GO" id="GO:0046933">
    <property type="term" value="F:proton-transporting ATP synthase activity, rotational mechanism"/>
    <property type="evidence" value="ECO:0007669"/>
    <property type="project" value="TreeGrafter"/>
</dbReference>
<keyword evidence="8" id="KW-0406">Ion transport</keyword>
<comment type="subcellular location">
    <subcellularLocation>
        <location evidence="1">Membrane</location>
        <topology evidence="1">Multi-pass membrane protein</topology>
    </subcellularLocation>
</comment>
<dbReference type="NCBIfam" id="NF004485">
    <property type="entry name" value="PRK05815.3-3"/>
    <property type="match status" value="1"/>
</dbReference>
<dbReference type="GO" id="GO:0005886">
    <property type="term" value="C:plasma membrane"/>
    <property type="evidence" value="ECO:0007669"/>
    <property type="project" value="TreeGrafter"/>
</dbReference>
<keyword evidence="5" id="KW-0812">Transmembrane</keyword>
<evidence type="ECO:0000256" key="4">
    <source>
        <dbReference type="ARBA" id="ARBA00022547"/>
    </source>
</evidence>
<evidence type="ECO:0000256" key="10">
    <source>
        <dbReference type="ARBA" id="ARBA00023310"/>
    </source>
</evidence>
<keyword evidence="7" id="KW-1133">Transmembrane helix</keyword>
<dbReference type="InterPro" id="IPR035908">
    <property type="entry name" value="F0_ATP_A_sf"/>
</dbReference>
<keyword evidence="4" id="KW-0138">CF(0)</keyword>
<evidence type="ECO:0000313" key="12">
    <source>
        <dbReference type="Proteomes" id="UP000232222"/>
    </source>
</evidence>
<organism evidence="11 12">
    <name type="scientific">Entomoplasma freundtii</name>
    <dbReference type="NCBI Taxonomy" id="74700"/>
    <lineage>
        <taxon>Bacteria</taxon>
        <taxon>Bacillati</taxon>
        <taxon>Mycoplasmatota</taxon>
        <taxon>Mollicutes</taxon>
        <taxon>Entomoplasmatales</taxon>
        <taxon>Entomoplasmataceae</taxon>
        <taxon>Entomoplasma</taxon>
    </lineage>
</organism>